<name>A0ABD2PND9_9PLAT</name>
<comment type="caution">
    <text evidence="3">The sequence shown here is derived from an EMBL/GenBank/DDBJ whole genome shotgun (WGS) entry which is preliminary data.</text>
</comment>
<feature type="transmembrane region" description="Helical" evidence="2">
    <location>
        <begin position="112"/>
        <end position="131"/>
    </location>
</feature>
<feature type="compositionally biased region" description="Polar residues" evidence="1">
    <location>
        <begin position="350"/>
        <end position="366"/>
    </location>
</feature>
<organism evidence="3 4">
    <name type="scientific">Cichlidogyrus casuarinus</name>
    <dbReference type="NCBI Taxonomy" id="1844966"/>
    <lineage>
        <taxon>Eukaryota</taxon>
        <taxon>Metazoa</taxon>
        <taxon>Spiralia</taxon>
        <taxon>Lophotrochozoa</taxon>
        <taxon>Platyhelminthes</taxon>
        <taxon>Monogenea</taxon>
        <taxon>Monopisthocotylea</taxon>
        <taxon>Dactylogyridea</taxon>
        <taxon>Ancyrocephalidae</taxon>
        <taxon>Cichlidogyrus</taxon>
    </lineage>
</organism>
<keyword evidence="2" id="KW-1133">Transmembrane helix</keyword>
<feature type="transmembrane region" description="Helical" evidence="2">
    <location>
        <begin position="152"/>
        <end position="171"/>
    </location>
</feature>
<feature type="transmembrane region" description="Helical" evidence="2">
    <location>
        <begin position="69"/>
        <end position="92"/>
    </location>
</feature>
<proteinExistence type="predicted"/>
<keyword evidence="2" id="KW-0472">Membrane</keyword>
<feature type="transmembrane region" description="Helical" evidence="2">
    <location>
        <begin position="191"/>
        <end position="213"/>
    </location>
</feature>
<accession>A0ABD2PND9</accession>
<gene>
    <name evidence="3" type="ORF">Ciccas_012887</name>
</gene>
<feature type="transmembrane region" description="Helical" evidence="2">
    <location>
        <begin position="7"/>
        <end position="28"/>
    </location>
</feature>
<evidence type="ECO:0000256" key="2">
    <source>
        <dbReference type="SAM" id="Phobius"/>
    </source>
</evidence>
<keyword evidence="2" id="KW-0812">Transmembrane</keyword>
<dbReference type="Proteomes" id="UP001626550">
    <property type="component" value="Unassembled WGS sequence"/>
</dbReference>
<protein>
    <submittedName>
        <fullName evidence="3">Uncharacterized protein</fullName>
    </submittedName>
</protein>
<feature type="non-terminal residue" evidence="3">
    <location>
        <position position="1"/>
    </location>
</feature>
<reference evidence="3 4" key="1">
    <citation type="submission" date="2024-11" db="EMBL/GenBank/DDBJ databases">
        <title>Adaptive evolution of stress response genes in parasites aligns with host niche diversity.</title>
        <authorList>
            <person name="Hahn C."/>
            <person name="Resl P."/>
        </authorList>
    </citation>
    <scope>NUCLEOTIDE SEQUENCE [LARGE SCALE GENOMIC DNA]</scope>
    <source>
        <strain evidence="3">EGGRZ-B1_66</strain>
        <tissue evidence="3">Body</tissue>
    </source>
</reference>
<dbReference type="EMBL" id="JBJKFK010005000">
    <property type="protein sequence ID" value="KAL3308578.1"/>
    <property type="molecule type" value="Genomic_DNA"/>
</dbReference>
<feature type="region of interest" description="Disordered" evidence="1">
    <location>
        <begin position="338"/>
        <end position="366"/>
    </location>
</feature>
<evidence type="ECO:0000313" key="4">
    <source>
        <dbReference type="Proteomes" id="UP001626550"/>
    </source>
</evidence>
<evidence type="ECO:0000313" key="3">
    <source>
        <dbReference type="EMBL" id="KAL3308578.1"/>
    </source>
</evidence>
<dbReference type="AlphaFoldDB" id="A0ABD2PND9"/>
<feature type="transmembrane region" description="Helical" evidence="2">
    <location>
        <begin position="34"/>
        <end position="57"/>
    </location>
</feature>
<evidence type="ECO:0000256" key="1">
    <source>
        <dbReference type="SAM" id="MobiDB-lite"/>
    </source>
</evidence>
<sequence>PLASFHSLILSVLSIGILCYASHVHIALKRLDKLHVLAQLFLAFALLQFGVNAVAMVNTFHEALQSQPIAFLSIMESLFSGTLYSITMFFIINYAFGYNIIHNHIPTRPLLWIPRAFLLMMFITYTIMRLLQYQPIHRIANSMNYLDTFSGFVILVVHCVLTLIVVAIGIYTIRFSGRAALKNVPNLNKNYLVYFILISCWLLIKPISFIVITSKERNGIHEKVRGKQIITIERKRQVYSAVIPMELQDMIARCFDDYASMYLSIVFGVLLRVSKVYDYFPLIKGNVGKFQLLELCCPCKKDTNLSTNAAVGIVTEMPPAPKAEATVSSKKATGEISLNWKPGEIPNPVKKSTVSIPTKASNSPRR</sequence>
<keyword evidence="4" id="KW-1185">Reference proteome</keyword>